<evidence type="ECO:0000313" key="2">
    <source>
        <dbReference type="EMBL" id="PKF36011.1"/>
    </source>
</evidence>
<name>A0A2N0WIN6_9GAMM</name>
<evidence type="ECO:0000256" key="1">
    <source>
        <dbReference type="SAM" id="Phobius"/>
    </source>
</evidence>
<comment type="caution">
    <text evidence="2">The sequence shown here is derived from an EMBL/GenBank/DDBJ whole genome shotgun (WGS) entry which is preliminary data.</text>
</comment>
<protein>
    <submittedName>
        <fullName evidence="2">Uncharacterized protein</fullName>
    </submittedName>
</protein>
<dbReference type="RefSeq" id="WP_101235520.1">
    <property type="nucleotide sequence ID" value="NZ_PISJ01000003.1"/>
</dbReference>
<proteinExistence type="predicted"/>
<keyword evidence="1" id="KW-1133">Transmembrane helix</keyword>
<sequence>MAFDLVQYFSEQIKIQKPQLFAQYSSKEKQAHIDEVNVLALGQLISLWKQNPQKLYQEVQTADPLYIQEVARHLTTSAHNQSALKNSELENSLSDVLALQLTELKQLDQTGSFGQTGLTELLLGQIEHLSGQAEDWVWSTNQLTELLGSKPVIQQEVSLEATMQEFNQMVHQAQPITPEHKPVAEVETPETPAWAYLVSPIVALVILIFLYCSYCQLVSV</sequence>
<feature type="transmembrane region" description="Helical" evidence="1">
    <location>
        <begin position="193"/>
        <end position="214"/>
    </location>
</feature>
<dbReference type="Proteomes" id="UP000233553">
    <property type="component" value="Unassembled WGS sequence"/>
</dbReference>
<reference evidence="2 3" key="1">
    <citation type="submission" date="2017-12" db="EMBL/GenBank/DDBJ databases">
        <title>Draft Genome sequences of multiple microbial strains isolated from spacecraft associated surfaces.</title>
        <authorList>
            <person name="Seuylemezian A."/>
            <person name="Vaishampayan P."/>
            <person name="Venkateswaran K."/>
        </authorList>
    </citation>
    <scope>NUCLEOTIDE SEQUENCE [LARGE SCALE GENOMIC DNA]</scope>
    <source>
        <strain evidence="2 3">2P01AA</strain>
    </source>
</reference>
<keyword evidence="1" id="KW-0472">Membrane</keyword>
<evidence type="ECO:0000313" key="3">
    <source>
        <dbReference type="Proteomes" id="UP000233553"/>
    </source>
</evidence>
<keyword evidence="1" id="KW-0812">Transmembrane</keyword>
<dbReference type="AlphaFoldDB" id="A0A2N0WIN6"/>
<accession>A0A2N0WIN6</accession>
<dbReference type="EMBL" id="PISJ01000003">
    <property type="protein sequence ID" value="PKF36011.1"/>
    <property type="molecule type" value="Genomic_DNA"/>
</dbReference>
<organism evidence="2 3">
    <name type="scientific">Acinetobacter proteolyticus</name>
    <dbReference type="NCBI Taxonomy" id="1776741"/>
    <lineage>
        <taxon>Bacteria</taxon>
        <taxon>Pseudomonadati</taxon>
        <taxon>Pseudomonadota</taxon>
        <taxon>Gammaproteobacteria</taxon>
        <taxon>Moraxellales</taxon>
        <taxon>Moraxellaceae</taxon>
        <taxon>Acinetobacter</taxon>
    </lineage>
</organism>
<gene>
    <name evidence="2" type="ORF">CW311_02230</name>
</gene>